<dbReference type="EMBL" id="CAJNON010000917">
    <property type="protein sequence ID" value="CAF1403706.1"/>
    <property type="molecule type" value="Genomic_DNA"/>
</dbReference>
<comment type="caution">
    <text evidence="4">The sequence shown here is derived from an EMBL/GenBank/DDBJ whole genome shotgun (WGS) entry which is preliminary data.</text>
</comment>
<sequence length="515" mass="56049">MCLSSDDEHNLQQILMDMKNEIGDGETNLCILGTVVRRMGHFDLAKKYYYRCLDELSQNDPLILTVYKDLAEIASQQKDYEEYLRLRQILAKIKEKIQLNDNEIETSEIDKLTYNGTIQKRKSKTYIQCNWHLKLLICSFILILMIGIGMFTLRYMITKHSSKSSEEQKWTMTGNMSIGRYGHTASTLANELVLVSGGQNDSGSYLKSGRYVNSAELYNPSTGAWTTTGSMNDTRAYHTASILANGLVLVAGGSVITTDDYEGDVLETVELYNASTGIWTTTGSMNVGRGYHTASILSNGLVLVSGGAGNSFGFLTSAELYNPSTGTWTFTANMNTGRRSHTASTLANGLVLVTGGELNNHHFNSAELYNLSTGTWTTTGSMNFPRRYYTASTLANGSVLVTGGEHNNRYVNSAELYNPSTGTWTTTGSMNVGRGYHTASTLANGYVLVAGGDSSIIGDYVNSTELYNPSAGTWTATRSVSVARSRHVASILANGKVLVTGGLGNSGILNSTELY</sequence>
<keyword evidence="2" id="KW-0677">Repeat</keyword>
<keyword evidence="1" id="KW-0880">Kelch repeat</keyword>
<evidence type="ECO:0000256" key="2">
    <source>
        <dbReference type="ARBA" id="ARBA00022737"/>
    </source>
</evidence>
<feature type="transmembrane region" description="Helical" evidence="3">
    <location>
        <begin position="131"/>
        <end position="153"/>
    </location>
</feature>
<accession>A0A815L1C8</accession>
<dbReference type="Gene3D" id="2.130.10.80">
    <property type="entry name" value="Galactose oxidase/kelch, beta-propeller"/>
    <property type="match status" value="2"/>
</dbReference>
<evidence type="ECO:0000256" key="3">
    <source>
        <dbReference type="SAM" id="Phobius"/>
    </source>
</evidence>
<keyword evidence="3" id="KW-0812">Transmembrane</keyword>
<evidence type="ECO:0000256" key="1">
    <source>
        <dbReference type="ARBA" id="ARBA00022441"/>
    </source>
</evidence>
<gene>
    <name evidence="4" type="ORF">VCS650_LOCUS36650</name>
</gene>
<dbReference type="Pfam" id="PF24681">
    <property type="entry name" value="Kelch_KLHDC2_KLHL20_DRC7"/>
    <property type="match status" value="1"/>
</dbReference>
<dbReference type="Gene3D" id="1.25.40.10">
    <property type="entry name" value="Tetratricopeptide repeat domain"/>
    <property type="match status" value="1"/>
</dbReference>
<evidence type="ECO:0000313" key="4">
    <source>
        <dbReference type="EMBL" id="CAF1403706.1"/>
    </source>
</evidence>
<organism evidence="4 5">
    <name type="scientific">Adineta steineri</name>
    <dbReference type="NCBI Taxonomy" id="433720"/>
    <lineage>
        <taxon>Eukaryota</taxon>
        <taxon>Metazoa</taxon>
        <taxon>Spiralia</taxon>
        <taxon>Gnathifera</taxon>
        <taxon>Rotifera</taxon>
        <taxon>Eurotatoria</taxon>
        <taxon>Bdelloidea</taxon>
        <taxon>Adinetida</taxon>
        <taxon>Adinetidae</taxon>
        <taxon>Adineta</taxon>
    </lineage>
</organism>
<dbReference type="InterPro" id="IPR015915">
    <property type="entry name" value="Kelch-typ_b-propeller"/>
</dbReference>
<dbReference type="PANTHER" id="PTHR46344">
    <property type="entry name" value="OS02G0202900 PROTEIN"/>
    <property type="match status" value="1"/>
</dbReference>
<dbReference type="AlphaFoldDB" id="A0A815L1C8"/>
<keyword evidence="3" id="KW-0472">Membrane</keyword>
<proteinExistence type="predicted"/>
<dbReference type="InterPro" id="IPR011990">
    <property type="entry name" value="TPR-like_helical_dom_sf"/>
</dbReference>
<reference evidence="4" key="1">
    <citation type="submission" date="2021-02" db="EMBL/GenBank/DDBJ databases">
        <authorList>
            <person name="Nowell W R."/>
        </authorList>
    </citation>
    <scope>NUCLEOTIDE SEQUENCE</scope>
</reference>
<dbReference type="SMART" id="SM00612">
    <property type="entry name" value="Kelch"/>
    <property type="match status" value="6"/>
</dbReference>
<name>A0A815L1C8_9BILA</name>
<dbReference type="Proteomes" id="UP000663891">
    <property type="component" value="Unassembled WGS sequence"/>
</dbReference>
<dbReference type="OrthoDB" id="10251809at2759"/>
<dbReference type="InterPro" id="IPR006652">
    <property type="entry name" value="Kelch_1"/>
</dbReference>
<dbReference type="SUPFAM" id="SSF50965">
    <property type="entry name" value="Galactose oxidase, central domain"/>
    <property type="match status" value="2"/>
</dbReference>
<protein>
    <submittedName>
        <fullName evidence="4">Uncharacterized protein</fullName>
    </submittedName>
</protein>
<dbReference type="InterPro" id="IPR037293">
    <property type="entry name" value="Gal_Oxidase_central_sf"/>
</dbReference>
<keyword evidence="3" id="KW-1133">Transmembrane helix</keyword>
<dbReference type="Gene3D" id="2.120.10.80">
    <property type="entry name" value="Kelch-type beta propeller"/>
    <property type="match status" value="1"/>
</dbReference>
<evidence type="ECO:0000313" key="5">
    <source>
        <dbReference type="Proteomes" id="UP000663891"/>
    </source>
</evidence>
<dbReference type="PANTHER" id="PTHR46344:SF27">
    <property type="entry name" value="KELCH REPEAT SUPERFAMILY PROTEIN"/>
    <property type="match status" value="1"/>
</dbReference>
<dbReference type="Pfam" id="PF01344">
    <property type="entry name" value="Kelch_1"/>
    <property type="match status" value="1"/>
</dbReference>
<dbReference type="InterPro" id="IPR011043">
    <property type="entry name" value="Gal_Oxase/kelch_b-propeller"/>
</dbReference>